<evidence type="ECO:0008006" key="3">
    <source>
        <dbReference type="Google" id="ProtNLM"/>
    </source>
</evidence>
<sequence length="275" mass="31789">MKIVFWSPIHGQSGTTSNTLVTAFVAGMDYKKKILLTHTHFKYNNLEAPLVGSNSDNIASKDYFCDVGIDMLSRYFKAAQIDYETLENCCISLTNTNVLLLPGTTKTNKESFDYEMDTIYRNLFRKLETLYGIVFIDVCSGENWLSQKLMEEADLIIINLCQNHSVIDLYLRCFNDKNHEKLFYLFGNYDSNSKYNISNLRRKYHNVFHSKNSGVIPYNTAFLDAQSDGKAVEFIRKCLNVGKGDENYYFIMEVRRTTQKILQLAGIHIEMKERT</sequence>
<gene>
    <name evidence="1" type="ORF">H0486_06465</name>
</gene>
<reference evidence="1 2" key="1">
    <citation type="submission" date="2020-07" db="EMBL/GenBank/DDBJ databases">
        <title>Characterization and genome sequencing of isolate MD1, a novel member within the family Lachnospiraceae.</title>
        <authorList>
            <person name="Rettenmaier R."/>
            <person name="Di Bello L."/>
            <person name="Zinser C."/>
            <person name="Scheitz K."/>
            <person name="Liebl W."/>
            <person name="Zverlov V."/>
        </authorList>
    </citation>
    <scope>NUCLEOTIDE SEQUENCE [LARGE SCALE GENOMIC DNA]</scope>
    <source>
        <strain evidence="1 2">MD1</strain>
    </source>
</reference>
<dbReference type="EMBL" id="JACEGA010000001">
    <property type="protein sequence ID" value="MBB2182513.1"/>
    <property type="molecule type" value="Genomic_DNA"/>
</dbReference>
<organism evidence="1 2">
    <name type="scientific">Variimorphobacter saccharofermentans</name>
    <dbReference type="NCBI Taxonomy" id="2755051"/>
    <lineage>
        <taxon>Bacteria</taxon>
        <taxon>Bacillati</taxon>
        <taxon>Bacillota</taxon>
        <taxon>Clostridia</taxon>
        <taxon>Lachnospirales</taxon>
        <taxon>Lachnospiraceae</taxon>
        <taxon>Variimorphobacter</taxon>
    </lineage>
</organism>
<dbReference type="RefSeq" id="WP_228352232.1">
    <property type="nucleotide sequence ID" value="NZ_JACEGA010000001.1"/>
</dbReference>
<dbReference type="AlphaFoldDB" id="A0A839JXW9"/>
<proteinExistence type="predicted"/>
<dbReference type="Proteomes" id="UP000574276">
    <property type="component" value="Unassembled WGS sequence"/>
</dbReference>
<evidence type="ECO:0000313" key="1">
    <source>
        <dbReference type="EMBL" id="MBB2182513.1"/>
    </source>
</evidence>
<comment type="caution">
    <text evidence="1">The sequence shown here is derived from an EMBL/GenBank/DDBJ whole genome shotgun (WGS) entry which is preliminary data.</text>
</comment>
<name>A0A839JXW9_9FIRM</name>
<keyword evidence="2" id="KW-1185">Reference proteome</keyword>
<protein>
    <recommendedName>
        <fullName evidence="3">AAA domain-containing protein</fullName>
    </recommendedName>
</protein>
<dbReference type="Gene3D" id="3.40.50.300">
    <property type="entry name" value="P-loop containing nucleotide triphosphate hydrolases"/>
    <property type="match status" value="1"/>
</dbReference>
<dbReference type="InterPro" id="IPR027417">
    <property type="entry name" value="P-loop_NTPase"/>
</dbReference>
<evidence type="ECO:0000313" key="2">
    <source>
        <dbReference type="Proteomes" id="UP000574276"/>
    </source>
</evidence>
<dbReference type="SUPFAM" id="SSF52540">
    <property type="entry name" value="P-loop containing nucleoside triphosphate hydrolases"/>
    <property type="match status" value="1"/>
</dbReference>
<accession>A0A839JXW9</accession>